<protein>
    <recommendedName>
        <fullName evidence="3">NACHT domain protein</fullName>
    </recommendedName>
</protein>
<name>A0A517NUW6_9BACT</name>
<dbReference type="Proteomes" id="UP000319817">
    <property type="component" value="Chromosome"/>
</dbReference>
<reference evidence="1 2" key="1">
    <citation type="submission" date="2019-02" db="EMBL/GenBank/DDBJ databases">
        <title>Deep-cultivation of Planctomycetes and their phenomic and genomic characterization uncovers novel biology.</title>
        <authorList>
            <person name="Wiegand S."/>
            <person name="Jogler M."/>
            <person name="Boedeker C."/>
            <person name="Pinto D."/>
            <person name="Vollmers J."/>
            <person name="Rivas-Marin E."/>
            <person name="Kohn T."/>
            <person name="Peeters S.H."/>
            <person name="Heuer A."/>
            <person name="Rast P."/>
            <person name="Oberbeckmann S."/>
            <person name="Bunk B."/>
            <person name="Jeske O."/>
            <person name="Meyerdierks A."/>
            <person name="Storesund J.E."/>
            <person name="Kallscheuer N."/>
            <person name="Luecker S."/>
            <person name="Lage O.M."/>
            <person name="Pohl T."/>
            <person name="Merkel B.J."/>
            <person name="Hornburger P."/>
            <person name="Mueller R.-W."/>
            <person name="Bruemmer F."/>
            <person name="Labrenz M."/>
            <person name="Spormann A.M."/>
            <person name="Op den Camp H."/>
            <person name="Overmann J."/>
            <person name="Amann R."/>
            <person name="Jetten M.S.M."/>
            <person name="Mascher T."/>
            <person name="Medema M.H."/>
            <person name="Devos D.P."/>
            <person name="Kaster A.-K."/>
            <person name="Ovreas L."/>
            <person name="Rohde M."/>
            <person name="Galperin M.Y."/>
            <person name="Jogler C."/>
        </authorList>
    </citation>
    <scope>NUCLEOTIDE SEQUENCE [LARGE SCALE GENOMIC DNA]</scope>
    <source>
        <strain evidence="1 2">K23_9</strain>
    </source>
</reference>
<proteinExistence type="predicted"/>
<keyword evidence="2" id="KW-1185">Reference proteome</keyword>
<accession>A0A517NUW6</accession>
<dbReference type="EMBL" id="CP036526">
    <property type="protein sequence ID" value="QDT10917.1"/>
    <property type="molecule type" value="Genomic_DNA"/>
</dbReference>
<dbReference type="InterPro" id="IPR027417">
    <property type="entry name" value="P-loop_NTPase"/>
</dbReference>
<gene>
    <name evidence="1" type="ORF">K239x_29100</name>
</gene>
<evidence type="ECO:0000313" key="2">
    <source>
        <dbReference type="Proteomes" id="UP000319817"/>
    </source>
</evidence>
<evidence type="ECO:0008006" key="3">
    <source>
        <dbReference type="Google" id="ProtNLM"/>
    </source>
</evidence>
<sequence>MFSVGDAREYFPQCLCVMPDSYDLTQLNSSAFEHMVNAIAMRELGTGHTGFGPGADGGRDGYFEGRSPYPSDEEQWEGIWYIQSKFHKPSLGTDPQKWIQKQLKGEIKQFTESPVREWPNNWIIATNIDPSGVPETGSFDVLKELVSEANELLASKFHVWGGKKILDLLAKYPDIRDEYGHFLTPGHVLTELMRSFGDEKAHVEEVIRELVVPVFKDEIHTKLDQAGSDNDSRPGIHKLFIDLPYLAHTPGQSQHFPSQGTVLDGLSRASNRNHGSKASLPSGKKWLNWLAQPERSSVWFVIGGPGQGKSTLGQYYCQIQRAAIILDGAIDQIHSSTVELAEEVREAAIEGDVWPTSPRIPVAIELREYSHWLARREADDAKGLLTYVASILTNSLEKDVNPGLLQRALAKGAWFFAFDGLDEVPGDTKAMVAREIQHFVEEIAVRNNCDLQSLCTSRPQGYSGEFNEIQCATIRLRHLHPEEAFLCAKPVLCIGRSKDDITRSEKILESALKSPAVQDLMKTPLQSHIMAVVVRDGNKPPERRWQLFNNFYEVIRRREANKELADPDVAKLLRENENLLRSIHNRLGFVLHAEAESASGATTSLSRERFRGLAEKVVNQMLDDDGDQMVNTLMEATTNRLVLVNTPDDGEYLRFDVRQLQEFFAAEYIYESVVAGDLQDRLQIIFGDSHWREVSHFVLSALIENKRQTELAVAIDVLRSLDGVDPGALRLTDRRLGRGALAASRLIEEGVLEQDKRVRQGFRSCFDAACSFTSMDSSTSLASVVQPRSRTWLVNYLVDELKERAESESIGAYALLFGMLDPQDEKWEWFSARFRRASSHFQDAVFACFRTYVNENAKIRSEKATILIERMIGDSWTTLSASTLECICSLLGQSSESLEDLAGSMGLSDPELRLLRILVESGTHPTRRSRHHRTPVDENCDLVQHGPVACLYAAADWSTEIVPECDKTESTRGFLGFLSSLERFASYRNKETFVAALTKAELVGWAMFREVPSEIRCQFPALECNSDLAELIEQLDDLDDSQFLRCLSERKIGNFRLKRWASSFQFDPGKPIADFVSLVKERPAVAMQVWFGGLLEERFGMDFDKQKSGCQDVLNAFQHAVSECVSPFFVAPGLWGRMIDSLPDPDAFREELTANCMLCTTSYAAFIAPEMYPFRLRLPNESKLLPHLANSVIGLLNHRRSGAPGEEASKHAAKVAKSYAELDQLGCLVESMNASDPEKLAAVLLQVVINGELDFLIEKESLVVNTLSGPNTASARSIAGLIRAFGSYANDDHRGFAGKILETVRDNYGVRRIVEQAVCSWREKPTSPLQRSGKLPDWLDGTE</sequence>
<organism evidence="1 2">
    <name type="scientific">Stieleria marina</name>
    <dbReference type="NCBI Taxonomy" id="1930275"/>
    <lineage>
        <taxon>Bacteria</taxon>
        <taxon>Pseudomonadati</taxon>
        <taxon>Planctomycetota</taxon>
        <taxon>Planctomycetia</taxon>
        <taxon>Pirellulales</taxon>
        <taxon>Pirellulaceae</taxon>
        <taxon>Stieleria</taxon>
    </lineage>
</organism>
<dbReference type="Gene3D" id="3.40.50.300">
    <property type="entry name" value="P-loop containing nucleotide triphosphate hydrolases"/>
    <property type="match status" value="1"/>
</dbReference>
<evidence type="ECO:0000313" key="1">
    <source>
        <dbReference type="EMBL" id="QDT10917.1"/>
    </source>
</evidence>